<keyword evidence="4" id="KW-1185">Reference proteome</keyword>
<feature type="signal peptide" evidence="1">
    <location>
        <begin position="1"/>
        <end position="21"/>
    </location>
</feature>
<organism evidence="3 4">
    <name type="scientific">Psychroflexus lacisalsi</name>
    <dbReference type="NCBI Taxonomy" id="503928"/>
    <lineage>
        <taxon>Bacteria</taxon>
        <taxon>Pseudomonadati</taxon>
        <taxon>Bacteroidota</taxon>
        <taxon>Flavobacteriia</taxon>
        <taxon>Flavobacteriales</taxon>
        <taxon>Flavobacteriaceae</taxon>
        <taxon>Psychroflexus</taxon>
    </lineage>
</organism>
<accession>A0ABP3VIJ4</accession>
<comment type="caution">
    <text evidence="3">The sequence shown here is derived from an EMBL/GenBank/DDBJ whole genome shotgun (WGS) entry which is preliminary data.</text>
</comment>
<dbReference type="RefSeq" id="WP_224455636.1">
    <property type="nucleotide sequence ID" value="NZ_BAAAGG010000006.1"/>
</dbReference>
<reference evidence="4" key="1">
    <citation type="journal article" date="2019" name="Int. J. Syst. Evol. Microbiol.">
        <title>The Global Catalogue of Microorganisms (GCM) 10K type strain sequencing project: providing services to taxonomists for standard genome sequencing and annotation.</title>
        <authorList>
            <consortium name="The Broad Institute Genomics Platform"/>
            <consortium name="The Broad Institute Genome Sequencing Center for Infectious Disease"/>
            <person name="Wu L."/>
            <person name="Ma J."/>
        </authorList>
    </citation>
    <scope>NUCLEOTIDE SEQUENCE [LARGE SCALE GENOMIC DNA]</scope>
    <source>
        <strain evidence="4">JCM 16231</strain>
    </source>
</reference>
<evidence type="ECO:0000256" key="1">
    <source>
        <dbReference type="SAM" id="SignalP"/>
    </source>
</evidence>
<dbReference type="Proteomes" id="UP001500185">
    <property type="component" value="Unassembled WGS sequence"/>
</dbReference>
<dbReference type="EMBL" id="BAAAGG010000006">
    <property type="protein sequence ID" value="GAA0760346.1"/>
    <property type="molecule type" value="Genomic_DNA"/>
</dbReference>
<dbReference type="InterPro" id="IPR025665">
    <property type="entry name" value="Beta-barrel_OMP_2"/>
</dbReference>
<keyword evidence="1" id="KW-0732">Signal</keyword>
<evidence type="ECO:0000259" key="2">
    <source>
        <dbReference type="Pfam" id="PF13568"/>
    </source>
</evidence>
<evidence type="ECO:0000313" key="4">
    <source>
        <dbReference type="Proteomes" id="UP001500185"/>
    </source>
</evidence>
<proteinExistence type="predicted"/>
<dbReference type="Pfam" id="PF13568">
    <property type="entry name" value="OMP_b-brl_2"/>
    <property type="match status" value="1"/>
</dbReference>
<feature type="chain" id="PRO_5047435921" description="Outer membrane protein beta-barrel domain-containing protein" evidence="1">
    <location>
        <begin position="22"/>
        <end position="205"/>
    </location>
</feature>
<evidence type="ECO:0000313" key="3">
    <source>
        <dbReference type="EMBL" id="GAA0760346.1"/>
    </source>
</evidence>
<name>A0ABP3VIJ4_9FLAO</name>
<gene>
    <name evidence="3" type="ORF">GCM10009433_19390</name>
</gene>
<protein>
    <recommendedName>
        <fullName evidence="2">Outer membrane protein beta-barrel domain-containing protein</fullName>
    </recommendedName>
</protein>
<feature type="domain" description="Outer membrane protein beta-barrel" evidence="2">
    <location>
        <begin position="21"/>
        <end position="180"/>
    </location>
</feature>
<sequence>MKYTTALVIIFLTFLSPGTIAQEQNSTLEYGAKFGLSISEFKGAENLKSLRSTFTAGLISEYSLTEKYALQLELLYSRQGSTNRGNEQGSYFEDSVNLNYFNLPILGKYYINKGLAFELGPQFGYLVNATYESKQAENSNKINVDDDFEKLDMSISAGISYKTDWGFLVGARYSLGLNNINDGFNFESSNLNNAVFQLYFGYLIK</sequence>